<dbReference type="PANTHER" id="PTHR30290:SF9">
    <property type="entry name" value="OLIGOPEPTIDE-BINDING PROTEIN APPA"/>
    <property type="match status" value="1"/>
</dbReference>
<evidence type="ECO:0000313" key="8">
    <source>
        <dbReference type="Proteomes" id="UP000437736"/>
    </source>
</evidence>
<name>A0ABW9QP95_9ACTN</name>
<dbReference type="EMBL" id="WJHE01000070">
    <property type="protein sequence ID" value="MST31456.1"/>
    <property type="molecule type" value="Genomic_DNA"/>
</dbReference>
<feature type="domain" description="Solute-binding protein family 5" evidence="6">
    <location>
        <begin position="105"/>
        <end position="422"/>
    </location>
</feature>
<accession>A0ABW9QP95</accession>
<dbReference type="InterPro" id="IPR000914">
    <property type="entry name" value="SBP_5_dom"/>
</dbReference>
<evidence type="ECO:0000256" key="2">
    <source>
        <dbReference type="ARBA" id="ARBA00022448"/>
    </source>
</evidence>
<comment type="similarity">
    <text evidence="1">Belongs to the bacterial solute-binding protein 5 family.</text>
</comment>
<evidence type="ECO:0000256" key="1">
    <source>
        <dbReference type="ARBA" id="ARBA00005695"/>
    </source>
</evidence>
<protein>
    <submittedName>
        <fullName evidence="7">Peptide ABC transporter substrate-binding protein</fullName>
    </submittedName>
</protein>
<keyword evidence="8" id="KW-1185">Reference proteome</keyword>
<dbReference type="InterPro" id="IPR039424">
    <property type="entry name" value="SBP_5"/>
</dbReference>
<gene>
    <name evidence="7" type="ORF">GHK86_01745</name>
</gene>
<dbReference type="SUPFAM" id="SSF53850">
    <property type="entry name" value="Periplasmic binding protein-like II"/>
    <property type="match status" value="1"/>
</dbReference>
<evidence type="ECO:0000313" key="7">
    <source>
        <dbReference type="EMBL" id="MST31456.1"/>
    </source>
</evidence>
<proteinExistence type="inferred from homology"/>
<reference evidence="7 8" key="1">
    <citation type="submission" date="2019-11" db="EMBL/GenBank/DDBJ databases">
        <title>Acidiferrimicrobium australis gen. nov., sp. nov., an acidophilic and obligately heterotrophic, member of the Actinobacteria that catalyses dissimilatory oxido- reduction of iron isolated from metal-rich acidic water in Chile.</title>
        <authorList>
            <person name="Gonzalez D."/>
            <person name="Huber K."/>
            <person name="Hedrich S."/>
            <person name="Rojas-Villalobos C."/>
            <person name="Quatrini R."/>
            <person name="Dinamarca M.A."/>
            <person name="Schwarz A."/>
            <person name="Canales C."/>
            <person name="Nancucheo I."/>
        </authorList>
    </citation>
    <scope>NUCLEOTIDE SEQUENCE [LARGE SCALE GENOMIC DNA]</scope>
    <source>
        <strain evidence="7 8">USS-CCA1</strain>
    </source>
</reference>
<evidence type="ECO:0000256" key="5">
    <source>
        <dbReference type="SAM" id="SignalP"/>
    </source>
</evidence>
<dbReference type="PANTHER" id="PTHR30290">
    <property type="entry name" value="PERIPLASMIC BINDING COMPONENT OF ABC TRANSPORTER"/>
    <property type="match status" value="1"/>
</dbReference>
<comment type="caution">
    <text evidence="7">The sequence shown here is derived from an EMBL/GenBank/DDBJ whole genome shotgun (WGS) entry which is preliminary data.</text>
</comment>
<feature type="chain" id="PRO_5047071597" evidence="5">
    <location>
        <begin position="32"/>
        <end position="535"/>
    </location>
</feature>
<feature type="signal peptide" evidence="5">
    <location>
        <begin position="1"/>
        <end position="31"/>
    </location>
</feature>
<dbReference type="Proteomes" id="UP000437736">
    <property type="component" value="Unassembled WGS sequence"/>
</dbReference>
<feature type="compositionally biased region" description="Low complexity" evidence="4">
    <location>
        <begin position="36"/>
        <end position="50"/>
    </location>
</feature>
<dbReference type="Gene3D" id="3.40.190.10">
    <property type="entry name" value="Periplasmic binding protein-like II"/>
    <property type="match status" value="1"/>
</dbReference>
<dbReference type="PIRSF" id="PIRSF002741">
    <property type="entry name" value="MppA"/>
    <property type="match status" value="1"/>
</dbReference>
<keyword evidence="3 5" id="KW-0732">Signal</keyword>
<evidence type="ECO:0000256" key="3">
    <source>
        <dbReference type="ARBA" id="ARBA00022729"/>
    </source>
</evidence>
<sequence>MNTETSHLTRRQFLGALGAGAAAVAGGGLLAACGSTASSAPGSGTSPTSALAGTPKRGGTLQVGLSGGSSSDTLNALNPLQSTDFARTLSLFEQLTIYGPTGALQYLLAEQITPNATATQWTIHLRPGVTWHDGKDLTADDVIYTFQRITDPKSPTGGAPLLQRVDVAGMKKLDAHTVLVPCHAPYSTFPEAIAGWYFNIVPQGYDPSHPPAHPVGTGPFKFKSFTPGVQSVFVRNENYWQSPYPYLDTLVLSDYGDESSQVNALLSGSVDVIDLLSAASIATIANGGKKTLISNTSGFTPLYMRCDQPPFDDVRVRQAMRLCCDRPEMLKLVFAGHGSLGNDIYDYADPAYDHSIPQRHQDIEQAKYLLKQAGKENLEVTLTTAPIAQGTVQQATVFAQQAGLAGAKIHLDLTTPAVEFGPQYAKFTFAQDYVIYATYLTQIALSGLPTSPFPETHFSEPAYTALYNQALATVDQGKRYEIEHEMQRIDWERGGNIIPYFYPTIDGYAGHVNGLHTSVTGWPLGGFDFKAMWVS</sequence>
<dbReference type="InterPro" id="IPR030678">
    <property type="entry name" value="Peptide/Ni-bd"/>
</dbReference>
<organism evidence="7 8">
    <name type="scientific">Acidiferrimicrobium australe</name>
    <dbReference type="NCBI Taxonomy" id="2664430"/>
    <lineage>
        <taxon>Bacteria</taxon>
        <taxon>Bacillati</taxon>
        <taxon>Actinomycetota</taxon>
        <taxon>Acidimicrobiia</taxon>
        <taxon>Acidimicrobiales</taxon>
        <taxon>Acidimicrobiaceae</taxon>
        <taxon>Acidiferrimicrobium</taxon>
    </lineage>
</organism>
<evidence type="ECO:0000256" key="4">
    <source>
        <dbReference type="SAM" id="MobiDB-lite"/>
    </source>
</evidence>
<dbReference type="Gene3D" id="3.10.105.10">
    <property type="entry name" value="Dipeptide-binding Protein, Domain 3"/>
    <property type="match status" value="1"/>
</dbReference>
<dbReference type="InterPro" id="IPR006311">
    <property type="entry name" value="TAT_signal"/>
</dbReference>
<keyword evidence="2" id="KW-0813">Transport</keyword>
<dbReference type="PROSITE" id="PS51318">
    <property type="entry name" value="TAT"/>
    <property type="match status" value="1"/>
</dbReference>
<dbReference type="CDD" id="cd08503">
    <property type="entry name" value="PBP2_NikA_DppA_OppA_like_17"/>
    <property type="match status" value="1"/>
</dbReference>
<dbReference type="Pfam" id="PF00496">
    <property type="entry name" value="SBP_bac_5"/>
    <property type="match status" value="1"/>
</dbReference>
<feature type="region of interest" description="Disordered" evidence="4">
    <location>
        <begin position="36"/>
        <end position="65"/>
    </location>
</feature>
<evidence type="ECO:0000259" key="6">
    <source>
        <dbReference type="Pfam" id="PF00496"/>
    </source>
</evidence>